<dbReference type="Proteomes" id="UP001358417">
    <property type="component" value="Unassembled WGS sequence"/>
</dbReference>
<accession>A0AAV9MZY0</accession>
<comment type="caution">
    <text evidence="2">The sequence shown here is derived from an EMBL/GenBank/DDBJ whole genome shotgun (WGS) entry which is preliminary data.</text>
</comment>
<reference evidence="2 3" key="1">
    <citation type="submission" date="2023-08" db="EMBL/GenBank/DDBJ databases">
        <title>Black Yeasts Isolated from many extreme environments.</title>
        <authorList>
            <person name="Coleine C."/>
            <person name="Stajich J.E."/>
            <person name="Selbmann L."/>
        </authorList>
    </citation>
    <scope>NUCLEOTIDE SEQUENCE [LARGE SCALE GENOMIC DNA]</scope>
    <source>
        <strain evidence="2 3">CCFEE 5792</strain>
    </source>
</reference>
<evidence type="ECO:0000313" key="3">
    <source>
        <dbReference type="Proteomes" id="UP001358417"/>
    </source>
</evidence>
<protein>
    <submittedName>
        <fullName evidence="2">Uncharacterized protein</fullName>
    </submittedName>
</protein>
<dbReference type="RefSeq" id="XP_064702714.1">
    <property type="nucleotide sequence ID" value="XM_064850645.1"/>
</dbReference>
<evidence type="ECO:0000313" key="2">
    <source>
        <dbReference type="EMBL" id="KAK5047147.1"/>
    </source>
</evidence>
<feature type="region of interest" description="Disordered" evidence="1">
    <location>
        <begin position="32"/>
        <end position="66"/>
    </location>
</feature>
<organism evidence="2 3">
    <name type="scientific">Exophiala bonariae</name>
    <dbReference type="NCBI Taxonomy" id="1690606"/>
    <lineage>
        <taxon>Eukaryota</taxon>
        <taxon>Fungi</taxon>
        <taxon>Dikarya</taxon>
        <taxon>Ascomycota</taxon>
        <taxon>Pezizomycotina</taxon>
        <taxon>Eurotiomycetes</taxon>
        <taxon>Chaetothyriomycetidae</taxon>
        <taxon>Chaetothyriales</taxon>
        <taxon>Herpotrichiellaceae</taxon>
        <taxon>Exophiala</taxon>
    </lineage>
</organism>
<name>A0AAV9MZY0_9EURO</name>
<keyword evidence="3" id="KW-1185">Reference proteome</keyword>
<evidence type="ECO:0000256" key="1">
    <source>
        <dbReference type="SAM" id="MobiDB-lite"/>
    </source>
</evidence>
<proteinExistence type="predicted"/>
<dbReference type="EMBL" id="JAVRRD010000027">
    <property type="protein sequence ID" value="KAK5047147.1"/>
    <property type="molecule type" value="Genomic_DNA"/>
</dbReference>
<dbReference type="GeneID" id="89975258"/>
<gene>
    <name evidence="2" type="ORF">LTR84_007090</name>
</gene>
<dbReference type="AlphaFoldDB" id="A0AAV9MZY0"/>
<feature type="region of interest" description="Disordered" evidence="1">
    <location>
        <begin position="121"/>
        <end position="147"/>
    </location>
</feature>
<feature type="compositionally biased region" description="Basic and acidic residues" evidence="1">
    <location>
        <begin position="33"/>
        <end position="46"/>
    </location>
</feature>
<sequence length="962" mass="108089">MSMAIFAACTACDHWRCTNCIYTCLPKSTPDQNFERNSRSVPRPEENLLPSHQTTPVPLSEESREPTARIQNRAITDLDLFARQFSNPAFIARDHTPTNFIANGNMAPVPESSASRVTQARPHLGSTRSHDKLSVSVTPSLEPSPELPHDSMEHLIPLFGQALLEKSGACVWAGFAIEKYSTDFLRATMGAILGTYSDELQSSTLLTPMNEIVEAADFIRKVQLKIIHFIHKKLTSFPLASTSTTLPFHEFSEHESLSDTFDLLYQSDPHEIVDAVRDDHTSGNEMETEYSVMHDSIHSFQDLISCEPFQNLVQSFRRALYYDERLANSSIASRIQDFSRSEPHHALQHDQVISRENQELYSAHFHMDWDILQYLDNEFGNRRQRIGDIIVLTGSALYAHATTCSEYLRVNWPRSGMRLLSALQKAVFEGLTPAGKIEHVDHHDLAQDDSSISVKISERYSEAPASIVQVHCLATKQMLVEIAQQLSWIGAALNTPPYEHRVAYCKAAFQTLPPEGAFPFVNFALKFEFDVLHSSEEICWLSHFRGATIARDYPIPARQDEMGLEVSLEVMAAIVGASHVVEYQGGVVLKGFSSMLLPIRCNGDIVQWHLVGNPDFEHRLSYHKALTLCKSRAYLNEVNLETARQARAIVGWHPKVHSLLGSDEAKYENISYSKAQGIQSSLKFTGAGLGFQQIGLAELNFALGPKADKCHIERAGPYNRIVSMAERTPIVLYDTIERRAWLVPTSEVILHLAHSRNQDEPFEINGQPVKLFSAEPSGLCAKEALLRGASVDLSDCETYTFRDLVRRLWSILEFLLDQNVTEDQAAGMTVPTNLKETIQGFEFKAVVEEQSPLRRKQWTIDKTTSGGWPALIRESDALVLFASGLGDIIKPFSEDEQPICTVWRTVPKFKDYLATSVKVLKQLYDVAGSSLDRTYLTTSHLQWHRGDSFLFEPCRTLASHPV</sequence>